<protein>
    <submittedName>
        <fullName evidence="1">Cell wall-binding repeat-containing protein</fullName>
    </submittedName>
</protein>
<name>A0A371IVT0_9FIRM</name>
<dbReference type="Pfam" id="PF04122">
    <property type="entry name" value="CW_binding_2"/>
    <property type="match status" value="3"/>
</dbReference>
<accession>A0A371IVT0</accession>
<dbReference type="PANTHER" id="PTHR30032">
    <property type="entry name" value="N-ACETYLMURAMOYL-L-ALANINE AMIDASE-RELATED"/>
    <property type="match status" value="1"/>
</dbReference>
<dbReference type="RefSeq" id="WP_095405978.1">
    <property type="nucleotide sequence ID" value="NZ_NOJZ02000002.1"/>
</dbReference>
<comment type="caution">
    <text evidence="1">The sequence shown here is derived from an EMBL/GenBank/DDBJ whole genome shotgun (WGS) entry which is preliminary data.</text>
</comment>
<dbReference type="InterPro" id="IPR007253">
    <property type="entry name" value="Cell_wall-bd_2"/>
</dbReference>
<evidence type="ECO:0000313" key="1">
    <source>
        <dbReference type="EMBL" id="RDY24592.1"/>
    </source>
</evidence>
<reference evidence="1 2" key="1">
    <citation type="journal article" date="2017" name="Genome Announc.">
        <title>Draft Genome Sequence of Romboutsia maritimum sp. nov. Strain CCRI-22766(T), Isolated from Coastal Estuarine Mud.</title>
        <authorList>
            <person name="Maheux A.F."/>
            <person name="Boudreau D.K."/>
            <person name="Berube E."/>
            <person name="Boissinot M."/>
            <person name="Raymond F."/>
            <person name="Brodeur S."/>
            <person name="Corbeil J."/>
            <person name="Brightwell G."/>
            <person name="Broda D."/>
            <person name="Omar R.F."/>
            <person name="Bergeron M.G."/>
        </authorList>
    </citation>
    <scope>NUCLEOTIDE SEQUENCE [LARGE SCALE GENOMIC DNA]</scope>
    <source>
        <strain evidence="1 2">CCRI-22766</strain>
    </source>
</reference>
<dbReference type="Gene3D" id="3.40.50.12090">
    <property type="match status" value="2"/>
</dbReference>
<evidence type="ECO:0000313" key="2">
    <source>
        <dbReference type="Proteomes" id="UP000243494"/>
    </source>
</evidence>
<sequence length="393" mass="43505">MNGIKKVLTLGLSTLLISTGYVKVNALNNVNSIQGNNRYSTAGIIADKKDYDVAILVNLDKSLADGLSASGLAGAVDAPILLTQKDNIPIETMSRLDKVNKVYLIGNENVISKNIEVKLKEKNIEVIRIGGTDRIETSYKVAKEISSIKDIDKVIFTNGYSGEADAMSISPVASRDKSPIILTDGKNTLFDAKGVKSYVIGSKSVVSDEFVNKTKSIRIGGIDRFDTNKKVIEYFYKNPDTFYISDGYKLVDALTAAPLAQNSPIVLVSNTSDKSILKNSDTLTTVGEVDYKISKQCVDMILLNEKDNKGIKKAQNILNEMALQSTEKRIYEYILPQAIGIDEVNKNYYAFGMYNTDDPEYQLMGDWIIIVDKNTFEVYEYCVDGTMIKHEIK</sequence>
<dbReference type="Proteomes" id="UP000243494">
    <property type="component" value="Unassembled WGS sequence"/>
</dbReference>
<dbReference type="AlphaFoldDB" id="A0A371IVT0"/>
<proteinExistence type="predicted"/>
<dbReference type="InterPro" id="IPR051922">
    <property type="entry name" value="Bact_Sporulation_Assoc"/>
</dbReference>
<keyword evidence="2" id="KW-1185">Reference proteome</keyword>
<dbReference type="PANTHER" id="PTHR30032:SF8">
    <property type="entry name" value="GERMINATION-SPECIFIC N-ACETYLMURAMOYL-L-ALANINE AMIDASE"/>
    <property type="match status" value="1"/>
</dbReference>
<dbReference type="OrthoDB" id="1756190at2"/>
<organism evidence="1 2">
    <name type="scientific">Romboutsia maritimum</name>
    <dbReference type="NCBI Taxonomy" id="2020948"/>
    <lineage>
        <taxon>Bacteria</taxon>
        <taxon>Bacillati</taxon>
        <taxon>Bacillota</taxon>
        <taxon>Clostridia</taxon>
        <taxon>Peptostreptococcales</taxon>
        <taxon>Peptostreptococcaceae</taxon>
        <taxon>Romboutsia</taxon>
    </lineage>
</organism>
<gene>
    <name evidence="1" type="ORF">CHF27_002830</name>
</gene>
<dbReference type="EMBL" id="NOJZ02000002">
    <property type="protein sequence ID" value="RDY24592.1"/>
    <property type="molecule type" value="Genomic_DNA"/>
</dbReference>